<comment type="caution">
    <text evidence="3">The sequence shown here is derived from an EMBL/GenBank/DDBJ whole genome shotgun (WGS) entry which is preliminary data.</text>
</comment>
<proteinExistence type="predicted"/>
<name>A0AAN9C3D5_9CAEN</name>
<feature type="region of interest" description="Disordered" evidence="1">
    <location>
        <begin position="184"/>
        <end position="205"/>
    </location>
</feature>
<feature type="region of interest" description="Disordered" evidence="1">
    <location>
        <begin position="237"/>
        <end position="297"/>
    </location>
</feature>
<dbReference type="InterPro" id="IPR052876">
    <property type="entry name" value="Insect_Hormone_Regulators"/>
</dbReference>
<dbReference type="PANTHER" id="PTHR39940:SF1">
    <property type="entry name" value="PROTHORACICOTROPIC HORMONE, ISOFORM F"/>
    <property type="match status" value="1"/>
</dbReference>
<dbReference type="EMBL" id="JBAMIC010000001">
    <property type="protein sequence ID" value="KAK7116143.1"/>
    <property type="molecule type" value="Genomic_DNA"/>
</dbReference>
<dbReference type="InterPro" id="IPR029034">
    <property type="entry name" value="Cystine-knot_cytokine"/>
</dbReference>
<keyword evidence="4" id="KW-1185">Reference proteome</keyword>
<protein>
    <submittedName>
        <fullName evidence="3">Uncharacterized protein</fullName>
    </submittedName>
</protein>
<keyword evidence="2" id="KW-0732">Signal</keyword>
<evidence type="ECO:0000256" key="1">
    <source>
        <dbReference type="SAM" id="MobiDB-lite"/>
    </source>
</evidence>
<reference evidence="3 4" key="1">
    <citation type="submission" date="2024-02" db="EMBL/GenBank/DDBJ databases">
        <title>Chromosome-scale genome assembly of the rough periwinkle Littorina saxatilis.</title>
        <authorList>
            <person name="De Jode A."/>
            <person name="Faria R."/>
            <person name="Formenti G."/>
            <person name="Sims Y."/>
            <person name="Smith T.P."/>
            <person name="Tracey A."/>
            <person name="Wood J.M.D."/>
            <person name="Zagrodzka Z.B."/>
            <person name="Johannesson K."/>
            <person name="Butlin R.K."/>
            <person name="Leder E.H."/>
        </authorList>
    </citation>
    <scope>NUCLEOTIDE SEQUENCE [LARGE SCALE GENOMIC DNA]</scope>
    <source>
        <strain evidence="3">Snail1</strain>
        <tissue evidence="3">Muscle</tissue>
    </source>
</reference>
<feature type="compositionally biased region" description="Acidic residues" evidence="1">
    <location>
        <begin position="275"/>
        <end position="288"/>
    </location>
</feature>
<feature type="chain" id="PRO_5043032800" evidence="2">
    <location>
        <begin position="18"/>
        <end position="396"/>
    </location>
</feature>
<gene>
    <name evidence="3" type="ORF">V1264_001877</name>
</gene>
<dbReference type="SUPFAM" id="SSF57501">
    <property type="entry name" value="Cystine-knot cytokines"/>
    <property type="match status" value="1"/>
</dbReference>
<dbReference type="PANTHER" id="PTHR39940">
    <property type="entry name" value="PROTHORACICOTROPIC HORMONE, ISOFORM F"/>
    <property type="match status" value="1"/>
</dbReference>
<sequence>MLPHHLLAFVFVACAHAHLQHQSRSSPDVLLSTENPKPLVLSIPKPKTDIKRLSDQVITQADAEKIDFSNQIQSTTFPRGQHVRRSAADKMLGKVESSLINIPPPEFMKNGVIAYKDLFQSVEKKSQGLQLGETTKALHGSETTEPKFIVGQNSMNVVENIASQAKTSLLNDVNDIDEQEARTSVALDTSKMSKRSLESPTENTELSELLRHTFMLRNPTMPSGYFDDGSALQSNLPLPATRVSDTDRSSSPYAVAKRKPESATVEHNPAHTAGDDDDDHDDNNDNTDDAPISVESRSSRCNMPDLVMGNNLPWTCQQRFSWRYLGEHIYPSRLSEVACEGSQCWHGHYNCTPILYTLSVLEFCLNGCFDQRVPSPLRSRWRWLDLNVTVGCQCVR</sequence>
<dbReference type="AlphaFoldDB" id="A0AAN9C3D5"/>
<accession>A0AAN9C3D5</accession>
<organism evidence="3 4">
    <name type="scientific">Littorina saxatilis</name>
    <dbReference type="NCBI Taxonomy" id="31220"/>
    <lineage>
        <taxon>Eukaryota</taxon>
        <taxon>Metazoa</taxon>
        <taxon>Spiralia</taxon>
        <taxon>Lophotrochozoa</taxon>
        <taxon>Mollusca</taxon>
        <taxon>Gastropoda</taxon>
        <taxon>Caenogastropoda</taxon>
        <taxon>Littorinimorpha</taxon>
        <taxon>Littorinoidea</taxon>
        <taxon>Littorinidae</taxon>
        <taxon>Littorina</taxon>
    </lineage>
</organism>
<feature type="signal peptide" evidence="2">
    <location>
        <begin position="1"/>
        <end position="17"/>
    </location>
</feature>
<dbReference type="Proteomes" id="UP001374579">
    <property type="component" value="Unassembled WGS sequence"/>
</dbReference>
<evidence type="ECO:0000256" key="2">
    <source>
        <dbReference type="SAM" id="SignalP"/>
    </source>
</evidence>
<evidence type="ECO:0000313" key="3">
    <source>
        <dbReference type="EMBL" id="KAK7116143.1"/>
    </source>
</evidence>
<evidence type="ECO:0000313" key="4">
    <source>
        <dbReference type="Proteomes" id="UP001374579"/>
    </source>
</evidence>
<dbReference type="Gene3D" id="2.10.90.10">
    <property type="entry name" value="Cystine-knot cytokines"/>
    <property type="match status" value="1"/>
</dbReference>